<evidence type="ECO:0000313" key="2">
    <source>
        <dbReference type="Proteomes" id="UP000678499"/>
    </source>
</evidence>
<gene>
    <name evidence="1" type="ORF">NMOB1V02_LOCUS11107</name>
</gene>
<dbReference type="OrthoDB" id="6382558at2759"/>
<keyword evidence="2" id="KW-1185">Reference proteome</keyword>
<dbReference type="EMBL" id="OA887548">
    <property type="protein sequence ID" value="CAD7283492.1"/>
    <property type="molecule type" value="Genomic_DNA"/>
</dbReference>
<dbReference type="Gene3D" id="2.60.120.200">
    <property type="match status" value="1"/>
</dbReference>
<dbReference type="EMBL" id="CAJPEX010005511">
    <property type="protein sequence ID" value="CAG0923644.1"/>
    <property type="molecule type" value="Genomic_DNA"/>
</dbReference>
<evidence type="ECO:0000313" key="1">
    <source>
        <dbReference type="EMBL" id="CAD7283492.1"/>
    </source>
</evidence>
<sequence length="133" mass="14403">SADVLDAVGIQREPIGVTTAIGRCPERPETVIDGVPFGVSPDQAYNLEEVAILSVPTSHLFPLGFPRDFSILATLKSSSSTESTLLTIYSDAGDDQISIRLRDSTVTFYYQDRNNSFKDGLTATFPIDVTDDA</sequence>
<dbReference type="SUPFAM" id="SSF49899">
    <property type="entry name" value="Concanavalin A-like lectins/glucanases"/>
    <property type="match status" value="1"/>
</dbReference>
<dbReference type="Proteomes" id="UP000678499">
    <property type="component" value="Unassembled WGS sequence"/>
</dbReference>
<reference evidence="1" key="1">
    <citation type="submission" date="2020-11" db="EMBL/GenBank/DDBJ databases">
        <authorList>
            <person name="Tran Van P."/>
        </authorList>
    </citation>
    <scope>NUCLEOTIDE SEQUENCE</scope>
</reference>
<name>A0A7R9BZW9_9CRUS</name>
<dbReference type="AlphaFoldDB" id="A0A7R9BZW9"/>
<proteinExistence type="predicted"/>
<organism evidence="1">
    <name type="scientific">Notodromas monacha</name>
    <dbReference type="NCBI Taxonomy" id="399045"/>
    <lineage>
        <taxon>Eukaryota</taxon>
        <taxon>Metazoa</taxon>
        <taxon>Ecdysozoa</taxon>
        <taxon>Arthropoda</taxon>
        <taxon>Crustacea</taxon>
        <taxon>Oligostraca</taxon>
        <taxon>Ostracoda</taxon>
        <taxon>Podocopa</taxon>
        <taxon>Podocopida</taxon>
        <taxon>Cypridocopina</taxon>
        <taxon>Cypridoidea</taxon>
        <taxon>Cyprididae</taxon>
        <taxon>Notodromas</taxon>
    </lineage>
</organism>
<accession>A0A7R9BZW9</accession>
<protein>
    <submittedName>
        <fullName evidence="1">Uncharacterized protein</fullName>
    </submittedName>
</protein>
<dbReference type="InterPro" id="IPR013320">
    <property type="entry name" value="ConA-like_dom_sf"/>
</dbReference>
<feature type="non-terminal residue" evidence="1">
    <location>
        <position position="1"/>
    </location>
</feature>